<keyword evidence="1" id="KW-0175">Coiled coil</keyword>
<feature type="coiled-coil region" evidence="1">
    <location>
        <begin position="50"/>
        <end position="95"/>
    </location>
</feature>
<dbReference type="Proteomes" id="UP000807504">
    <property type="component" value="Unassembled WGS sequence"/>
</dbReference>
<dbReference type="PANTHER" id="PTHR22955">
    <property type="entry name" value="RETROTRANSPOSON"/>
    <property type="match status" value="1"/>
</dbReference>
<dbReference type="AlphaFoldDB" id="A0A8T0FDR5"/>
<protein>
    <recommendedName>
        <fullName evidence="3">PiggyBac transposable element-derived protein 4 C-terminal zinc-finger domain-containing protein</fullName>
    </recommendedName>
</protein>
<evidence type="ECO:0000313" key="5">
    <source>
        <dbReference type="Proteomes" id="UP000807504"/>
    </source>
</evidence>
<reference evidence="4" key="1">
    <citation type="journal article" date="2020" name="bioRxiv">
        <title>Chromosome-level reference genome of the European wasp spider Argiope bruennichi: a resource for studies on range expansion and evolutionary adaptation.</title>
        <authorList>
            <person name="Sheffer M.M."/>
            <person name="Hoppe A."/>
            <person name="Krehenwinkel H."/>
            <person name="Uhl G."/>
            <person name="Kuss A.W."/>
            <person name="Jensen L."/>
            <person name="Jensen C."/>
            <person name="Gillespie R.G."/>
            <person name="Hoff K.J."/>
            <person name="Prost S."/>
        </authorList>
    </citation>
    <scope>NUCLEOTIDE SEQUENCE</scope>
</reference>
<feature type="region of interest" description="Disordered" evidence="2">
    <location>
        <begin position="170"/>
        <end position="195"/>
    </location>
</feature>
<dbReference type="PANTHER" id="PTHR22955:SF77">
    <property type="entry name" value="ASPARTIC PUTATIVE DOMAIN-CONTAINING PROTEIN-RELATED"/>
    <property type="match status" value="1"/>
</dbReference>
<comment type="caution">
    <text evidence="4">The sequence shown here is derived from an EMBL/GenBank/DDBJ whole genome shotgun (WGS) entry which is preliminary data.</text>
</comment>
<sequence length="340" mass="38828">MFKTCRKDDLRLIAKELGLNISDEMTVLELIDMIKKSDKFKTEPETVSKLENLIVEERKAENEKELAFEKLKLERTKIELEIARIRAEAKENNAESFEPNDSLNSLVKNSQVVLSWLSSPPRNWKPFVANRTSEILDLIPQNRWRYVPSKENPADIGSRDCINIANDNDDAVDDPDFFTPNGESNSEDEETQEDSIIQNENLDDREYIWSSNQQHKVTPSFDVKDAALINSYILYVDIHKMARNPHLDFRLRVARGLIGGFSSKKGKLSSNWVSTTKEIAIPKEIRTANVGAHMPEKGATYRRCKYCSTKLNQKRTKVLCTACDVPLCAAPCFASFHQNN</sequence>
<evidence type="ECO:0000313" key="4">
    <source>
        <dbReference type="EMBL" id="KAF8789437.1"/>
    </source>
</evidence>
<gene>
    <name evidence="4" type="ORF">HNY73_007375</name>
</gene>
<accession>A0A8T0FDR5</accession>
<dbReference type="EMBL" id="JABXBU010000012">
    <property type="protein sequence ID" value="KAF8789437.1"/>
    <property type="molecule type" value="Genomic_DNA"/>
</dbReference>
<name>A0A8T0FDR5_ARGBR</name>
<dbReference type="InterPro" id="IPR032718">
    <property type="entry name" value="PGBD4_Znf_C"/>
</dbReference>
<reference evidence="4" key="2">
    <citation type="submission" date="2020-06" db="EMBL/GenBank/DDBJ databases">
        <authorList>
            <person name="Sheffer M."/>
        </authorList>
    </citation>
    <scope>NUCLEOTIDE SEQUENCE</scope>
</reference>
<dbReference type="Pfam" id="PF13842">
    <property type="entry name" value="zf-Tnp_2"/>
    <property type="match status" value="1"/>
</dbReference>
<feature type="domain" description="PiggyBac transposable element-derived protein 4 C-terminal zinc-finger" evidence="3">
    <location>
        <begin position="299"/>
        <end position="337"/>
    </location>
</feature>
<keyword evidence="5" id="KW-1185">Reference proteome</keyword>
<evidence type="ECO:0000259" key="3">
    <source>
        <dbReference type="Pfam" id="PF13842"/>
    </source>
</evidence>
<organism evidence="4 5">
    <name type="scientific">Argiope bruennichi</name>
    <name type="common">Wasp spider</name>
    <name type="synonym">Aranea bruennichi</name>
    <dbReference type="NCBI Taxonomy" id="94029"/>
    <lineage>
        <taxon>Eukaryota</taxon>
        <taxon>Metazoa</taxon>
        <taxon>Ecdysozoa</taxon>
        <taxon>Arthropoda</taxon>
        <taxon>Chelicerata</taxon>
        <taxon>Arachnida</taxon>
        <taxon>Araneae</taxon>
        <taxon>Araneomorphae</taxon>
        <taxon>Entelegynae</taxon>
        <taxon>Araneoidea</taxon>
        <taxon>Araneidae</taxon>
        <taxon>Argiope</taxon>
    </lineage>
</organism>
<proteinExistence type="predicted"/>
<evidence type="ECO:0000256" key="1">
    <source>
        <dbReference type="SAM" id="Coils"/>
    </source>
</evidence>
<evidence type="ECO:0000256" key="2">
    <source>
        <dbReference type="SAM" id="MobiDB-lite"/>
    </source>
</evidence>